<evidence type="ECO:0000256" key="12">
    <source>
        <dbReference type="ARBA" id="ARBA00033072"/>
    </source>
</evidence>
<dbReference type="PANTHER" id="PTHR11904:SF9">
    <property type="entry name" value="PURINE NUCLEOSIDE PHOSPHORYLASE-RELATED"/>
    <property type="match status" value="1"/>
</dbReference>
<evidence type="ECO:0000256" key="1">
    <source>
        <dbReference type="ARBA" id="ARBA00005058"/>
    </source>
</evidence>
<dbReference type="InterPro" id="IPR011270">
    <property type="entry name" value="Pur_Nuc_Pase_Ino/Guo-sp"/>
</dbReference>
<accession>A0A182K1K2</accession>
<dbReference type="NCBIfam" id="NF006054">
    <property type="entry name" value="PRK08202.1"/>
    <property type="match status" value="2"/>
</dbReference>
<comment type="catalytic activity">
    <reaction evidence="7">
        <text>inosine + phosphate = alpha-D-ribose 1-phosphate + hypoxanthine</text>
        <dbReference type="Rhea" id="RHEA:27646"/>
        <dbReference type="ChEBI" id="CHEBI:17368"/>
        <dbReference type="ChEBI" id="CHEBI:17596"/>
        <dbReference type="ChEBI" id="CHEBI:43474"/>
        <dbReference type="ChEBI" id="CHEBI:57720"/>
        <dbReference type="EC" id="2.4.2.1"/>
    </reaction>
</comment>
<dbReference type="GO" id="GO:0009116">
    <property type="term" value="P:nucleoside metabolic process"/>
    <property type="evidence" value="ECO:0007669"/>
    <property type="project" value="InterPro"/>
</dbReference>
<dbReference type="EC" id="2.4.2.1" evidence="3"/>
<keyword evidence="5" id="KW-0328">Glycosyltransferase</keyword>
<feature type="domain" description="Nucleoside phosphorylase" evidence="14">
    <location>
        <begin position="432"/>
        <end position="684"/>
    </location>
</feature>
<evidence type="ECO:0000256" key="13">
    <source>
        <dbReference type="SAM" id="MobiDB-lite"/>
    </source>
</evidence>
<evidence type="ECO:0000256" key="5">
    <source>
        <dbReference type="ARBA" id="ARBA00022676"/>
    </source>
</evidence>
<evidence type="ECO:0000256" key="3">
    <source>
        <dbReference type="ARBA" id="ARBA00011886"/>
    </source>
</evidence>
<evidence type="ECO:0000256" key="4">
    <source>
        <dbReference type="ARBA" id="ARBA00013834"/>
    </source>
</evidence>
<feature type="compositionally biased region" description="Polar residues" evidence="13">
    <location>
        <begin position="39"/>
        <end position="59"/>
    </location>
</feature>
<dbReference type="UniPathway" id="UPA00606"/>
<dbReference type="InterPro" id="IPR000845">
    <property type="entry name" value="Nucleoside_phosphorylase_d"/>
</dbReference>
<evidence type="ECO:0000313" key="15">
    <source>
        <dbReference type="EnsemblMetazoa" id="ACHR004636-PA"/>
    </source>
</evidence>
<feature type="domain" description="Nucleoside phosphorylase" evidence="14">
    <location>
        <begin position="95"/>
        <end position="348"/>
    </location>
</feature>
<dbReference type="GO" id="GO:0005737">
    <property type="term" value="C:cytoplasm"/>
    <property type="evidence" value="ECO:0007669"/>
    <property type="project" value="TreeGrafter"/>
</dbReference>
<dbReference type="CDD" id="cd09009">
    <property type="entry name" value="PNP-EcPNPII_like"/>
    <property type="match status" value="2"/>
</dbReference>
<dbReference type="Proteomes" id="UP000075881">
    <property type="component" value="Unassembled WGS sequence"/>
</dbReference>
<evidence type="ECO:0000256" key="2">
    <source>
        <dbReference type="ARBA" id="ARBA00006751"/>
    </source>
</evidence>
<dbReference type="InterPro" id="IPR011268">
    <property type="entry name" value="Purine_phosphorylase"/>
</dbReference>
<dbReference type="SUPFAM" id="SSF53167">
    <property type="entry name" value="Purine and uridine phosphorylases"/>
    <property type="match status" value="2"/>
</dbReference>
<dbReference type="Pfam" id="PF01048">
    <property type="entry name" value="PNP_UDP_1"/>
    <property type="match status" value="2"/>
</dbReference>
<evidence type="ECO:0000256" key="10">
    <source>
        <dbReference type="ARBA" id="ARBA00023970"/>
    </source>
</evidence>
<dbReference type="GO" id="GO:0004731">
    <property type="term" value="F:purine-nucleoside phosphorylase activity"/>
    <property type="evidence" value="ECO:0007669"/>
    <property type="project" value="UniProtKB-EC"/>
</dbReference>
<comment type="similarity">
    <text evidence="2">Belongs to the PNP/MTAP phosphorylase family.</text>
</comment>
<comment type="pathway">
    <text evidence="1">Purine metabolism; purine nucleoside salvage.</text>
</comment>
<evidence type="ECO:0000256" key="7">
    <source>
        <dbReference type="ARBA" id="ARBA00023918"/>
    </source>
</evidence>
<evidence type="ECO:0000256" key="6">
    <source>
        <dbReference type="ARBA" id="ARBA00022679"/>
    </source>
</evidence>
<dbReference type="NCBIfam" id="TIGR01700">
    <property type="entry name" value="PNPH"/>
    <property type="match status" value="2"/>
</dbReference>
<evidence type="ECO:0000259" key="14">
    <source>
        <dbReference type="Pfam" id="PF01048"/>
    </source>
</evidence>
<evidence type="ECO:0000313" key="16">
    <source>
        <dbReference type="Proteomes" id="UP000075881"/>
    </source>
</evidence>
<keyword evidence="16" id="KW-1185">Reference proteome</keyword>
<name>A0A182K1K2_9DIPT</name>
<evidence type="ECO:0000256" key="8">
    <source>
        <dbReference type="ARBA" id="ARBA00023929"/>
    </source>
</evidence>
<proteinExistence type="inferred from homology"/>
<reference evidence="16" key="1">
    <citation type="submission" date="2013-03" db="EMBL/GenBank/DDBJ databases">
        <title>The Genome Sequence of Anopheles christyi ACHKN1017.</title>
        <authorList>
            <consortium name="The Broad Institute Genomics Platform"/>
            <person name="Neafsey D.E."/>
            <person name="Besansky N."/>
            <person name="Walker B."/>
            <person name="Young S.K."/>
            <person name="Zeng Q."/>
            <person name="Gargeya S."/>
            <person name="Fitzgerald M."/>
            <person name="Haas B."/>
            <person name="Abouelleil A."/>
            <person name="Allen A.W."/>
            <person name="Alvarado L."/>
            <person name="Arachchi H.M."/>
            <person name="Berlin A.M."/>
            <person name="Chapman S.B."/>
            <person name="Gainer-Dewar J."/>
            <person name="Goldberg J."/>
            <person name="Griggs A."/>
            <person name="Gujja S."/>
            <person name="Hansen M."/>
            <person name="Howarth C."/>
            <person name="Imamovic A."/>
            <person name="Ireland A."/>
            <person name="Larimer J."/>
            <person name="McCowan C."/>
            <person name="Murphy C."/>
            <person name="Pearson M."/>
            <person name="Poon T.W."/>
            <person name="Priest M."/>
            <person name="Roberts A."/>
            <person name="Saif S."/>
            <person name="Shea T."/>
            <person name="Sisk P."/>
            <person name="Sykes S."/>
            <person name="Wortman J."/>
            <person name="Nusbaum C."/>
            <person name="Birren B."/>
        </authorList>
    </citation>
    <scope>NUCLEOTIDE SEQUENCE [LARGE SCALE GENOMIC DNA]</scope>
    <source>
        <strain evidence="16">ACHKN1017</strain>
    </source>
</reference>
<evidence type="ECO:0000256" key="11">
    <source>
        <dbReference type="ARBA" id="ARBA00031036"/>
    </source>
</evidence>
<dbReference type="PANTHER" id="PTHR11904">
    <property type="entry name" value="METHYLTHIOADENOSINE/PURINE NUCLEOSIDE PHOSPHORYLASE"/>
    <property type="match status" value="1"/>
</dbReference>
<sequence>MSKFSYLQNGKVSNGVSTNGAAAAAASAPHSNGHHRPQNGHSNVNRNGSETEAYQQKAATTGPFHMPRTEHVGYTYDTLQEIANHLLERTELRPKVGIICGSGLGTLAEQLTDVDSFDYETIPHFPVSTVAGHVGRLVFGYLAGVPVMCMQGRFHHYEGYPLAKCAMPVRVMHLIGCTHLIATNAAGGANPKYRVGDIMLIKDHINLMGFAGNNPLQGPNDERFGPRFFGMANTYDPKLNQQAKVIARQIGIENELREGVYTCLGGPNFETVAEVKMLAMLGVDAIGMSTVHEIITARHCGMTCFAFSLITNMCTMNYEEDEEHCHDSIVGVGKNREKTLGEFVSRIVKHIHYEAKKRVDNDLRVVMIMNRTNINEITNGKQQINTTTKPAGKRANGLYNPVQENASYGSYEMVQEIATYLLDRTRIRPLCGIICGSGLGCLADQLTEVDSFDYETIPHFPISTVPGHVGRLVFGYLAGVPVLCMQGRFHYYEGYSLAKCSMPVRVMRLVGCTHLIVTNAAGAINSNYRVGDIMLIKDHINLMGFAGNCPLLGPNDERFGPRFLGMAKAYNPALLQVAREAANHVPGLPNVLREGVYCCVGGPNFETVAEGRLMSLLGVDAIGMSTVHEIITARHCGMTCFAFSLITNMCTMSYEEEEEHCHETFVDVGRQLEERICDLVTRVVGTIPGV</sequence>
<dbReference type="AlphaFoldDB" id="A0A182K1K2"/>
<dbReference type="InterPro" id="IPR035994">
    <property type="entry name" value="Nucleoside_phosphorylase_sf"/>
</dbReference>
<reference evidence="15" key="2">
    <citation type="submission" date="2020-05" db="UniProtKB">
        <authorList>
            <consortium name="EnsemblMetazoa"/>
        </authorList>
    </citation>
    <scope>IDENTIFICATION</scope>
    <source>
        <strain evidence="15">ACHKN1017</strain>
    </source>
</reference>
<protein>
    <recommendedName>
        <fullName evidence="4">Purine nucleoside phosphorylase</fullName>
        <ecNumber evidence="3">2.4.2.1</ecNumber>
    </recommendedName>
    <alternativeName>
        <fullName evidence="12">Inosine phosphorylase</fullName>
    </alternativeName>
    <alternativeName>
        <fullName evidence="11">Inosine-guanosine phosphorylase</fullName>
    </alternativeName>
</protein>
<comment type="catalytic activity">
    <reaction evidence="8">
        <text>2'-deoxyguanosine + phosphate = 2-deoxy-alpha-D-ribose 1-phosphate + guanine</text>
        <dbReference type="Rhea" id="RHEA:27738"/>
        <dbReference type="ChEBI" id="CHEBI:16235"/>
        <dbReference type="ChEBI" id="CHEBI:17172"/>
        <dbReference type="ChEBI" id="CHEBI:43474"/>
        <dbReference type="ChEBI" id="CHEBI:57259"/>
        <dbReference type="EC" id="2.4.2.1"/>
    </reaction>
</comment>
<dbReference type="VEuPathDB" id="VectorBase:ACHR004636"/>
<dbReference type="NCBIfam" id="TIGR01697">
    <property type="entry name" value="PNPH-PUNA-XAPA"/>
    <property type="match status" value="2"/>
</dbReference>
<evidence type="ECO:0000256" key="9">
    <source>
        <dbReference type="ARBA" id="ARBA00023950"/>
    </source>
</evidence>
<comment type="catalytic activity">
    <reaction evidence="10">
        <text>guanosine + phosphate = alpha-D-ribose 1-phosphate + guanine</text>
        <dbReference type="Rhea" id="RHEA:13233"/>
        <dbReference type="ChEBI" id="CHEBI:16235"/>
        <dbReference type="ChEBI" id="CHEBI:16750"/>
        <dbReference type="ChEBI" id="CHEBI:43474"/>
        <dbReference type="ChEBI" id="CHEBI:57720"/>
        <dbReference type="EC" id="2.4.2.1"/>
    </reaction>
</comment>
<dbReference type="EnsemblMetazoa" id="ACHR004636-RA">
    <property type="protein sequence ID" value="ACHR004636-PA"/>
    <property type="gene ID" value="ACHR004636"/>
</dbReference>
<dbReference type="Gene3D" id="3.40.50.1580">
    <property type="entry name" value="Nucleoside phosphorylase domain"/>
    <property type="match status" value="2"/>
</dbReference>
<feature type="region of interest" description="Disordered" evidence="13">
    <location>
        <begin position="20"/>
        <end position="66"/>
    </location>
</feature>
<dbReference type="FunFam" id="3.40.50.1580:FF:000004">
    <property type="entry name" value="Purine nucleoside phosphorylase"/>
    <property type="match status" value="2"/>
</dbReference>
<organism evidence="15 16">
    <name type="scientific">Anopheles christyi</name>
    <dbReference type="NCBI Taxonomy" id="43041"/>
    <lineage>
        <taxon>Eukaryota</taxon>
        <taxon>Metazoa</taxon>
        <taxon>Ecdysozoa</taxon>
        <taxon>Arthropoda</taxon>
        <taxon>Hexapoda</taxon>
        <taxon>Insecta</taxon>
        <taxon>Pterygota</taxon>
        <taxon>Neoptera</taxon>
        <taxon>Endopterygota</taxon>
        <taxon>Diptera</taxon>
        <taxon>Nematocera</taxon>
        <taxon>Culicoidea</taxon>
        <taxon>Culicidae</taxon>
        <taxon>Anophelinae</taxon>
        <taxon>Anopheles</taxon>
    </lineage>
</organism>
<comment type="catalytic activity">
    <reaction evidence="9">
        <text>2'-deoxyinosine + phosphate = 2-deoxy-alpha-D-ribose 1-phosphate + hypoxanthine</text>
        <dbReference type="Rhea" id="RHEA:27750"/>
        <dbReference type="ChEBI" id="CHEBI:17368"/>
        <dbReference type="ChEBI" id="CHEBI:28997"/>
        <dbReference type="ChEBI" id="CHEBI:43474"/>
        <dbReference type="ChEBI" id="CHEBI:57259"/>
        <dbReference type="EC" id="2.4.2.1"/>
    </reaction>
</comment>
<keyword evidence="6" id="KW-0808">Transferase</keyword>
<dbReference type="STRING" id="43041.A0A182K1K2"/>